<feature type="compositionally biased region" description="Low complexity" evidence="1">
    <location>
        <begin position="274"/>
        <end position="298"/>
    </location>
</feature>
<feature type="compositionally biased region" description="Gly residues" evidence="1">
    <location>
        <begin position="562"/>
        <end position="572"/>
    </location>
</feature>
<feature type="region of interest" description="Disordered" evidence="1">
    <location>
        <begin position="335"/>
        <end position="376"/>
    </location>
</feature>
<reference evidence="3" key="1">
    <citation type="submission" date="2023-06" db="EMBL/GenBank/DDBJ databases">
        <title>Genome-scale phylogeny and comparative genomics of the fungal order Sordariales.</title>
        <authorList>
            <consortium name="Lawrence Berkeley National Laboratory"/>
            <person name="Hensen N."/>
            <person name="Bonometti L."/>
            <person name="Westerberg I."/>
            <person name="Brannstrom I.O."/>
            <person name="Guillou S."/>
            <person name="Cros-Aarteil S."/>
            <person name="Calhoun S."/>
            <person name="Haridas S."/>
            <person name="Kuo A."/>
            <person name="Mondo S."/>
            <person name="Pangilinan J."/>
            <person name="Riley R."/>
            <person name="Labutti K."/>
            <person name="Andreopoulos B."/>
            <person name="Lipzen A."/>
            <person name="Chen C."/>
            <person name="Yanf M."/>
            <person name="Daum C."/>
            <person name="Ng V."/>
            <person name="Clum A."/>
            <person name="Steindorff A."/>
            <person name="Ohm R."/>
            <person name="Martin F."/>
            <person name="Silar P."/>
            <person name="Natvig D."/>
            <person name="Lalanne C."/>
            <person name="Gautier V."/>
            <person name="Ament-Velasquez S.L."/>
            <person name="Kruys A."/>
            <person name="Hutchinson M.I."/>
            <person name="Powell A.J."/>
            <person name="Barry K."/>
            <person name="Miller A.N."/>
            <person name="Grigoriev I.V."/>
            <person name="Debuchy R."/>
            <person name="Gladieux P."/>
            <person name="Thoren M.H."/>
            <person name="Johannesson H."/>
        </authorList>
    </citation>
    <scope>NUCLEOTIDE SEQUENCE</scope>
    <source>
        <strain evidence="3">CBS 307.81</strain>
    </source>
</reference>
<dbReference type="EMBL" id="JAULSY010000138">
    <property type="protein sequence ID" value="KAK0662531.1"/>
    <property type="molecule type" value="Genomic_DNA"/>
</dbReference>
<protein>
    <submittedName>
        <fullName evidence="3">Uncharacterized protein</fullName>
    </submittedName>
</protein>
<evidence type="ECO:0000256" key="1">
    <source>
        <dbReference type="SAM" id="MobiDB-lite"/>
    </source>
</evidence>
<evidence type="ECO:0000256" key="2">
    <source>
        <dbReference type="SAM" id="Phobius"/>
    </source>
</evidence>
<evidence type="ECO:0000313" key="3">
    <source>
        <dbReference type="EMBL" id="KAK0662531.1"/>
    </source>
</evidence>
<name>A0AA39Z254_9PEZI</name>
<keyword evidence="2" id="KW-0812">Transmembrane</keyword>
<feature type="transmembrane region" description="Helical" evidence="2">
    <location>
        <begin position="307"/>
        <end position="328"/>
    </location>
</feature>
<feature type="region of interest" description="Disordered" evidence="1">
    <location>
        <begin position="274"/>
        <end position="300"/>
    </location>
</feature>
<comment type="caution">
    <text evidence="3">The sequence shown here is derived from an EMBL/GenBank/DDBJ whole genome shotgun (WGS) entry which is preliminary data.</text>
</comment>
<proteinExistence type="predicted"/>
<sequence length="678" mass="70260">MEEGSRVGTWEGVADQHNEEGQHSGCECHINKADIQKGAWNEDRSECISNCKTQFLQSITPGWSEASGWADVCGNLNSTSHDLEIAEYRFWSLYWCDSTFCGVAIDQSKGLGQDRDTDGDGAGSCTDSSFTRLQGTSSLAWESLTALTTSASATIASVGVGLGSVSTIQGTTSVLQESDFSHPPLAFTLMAPESQETAAVSSSTTTPTTADIFTFAAEPTPTSSSGTQLPPMMGIGSSLSTRSIPFNTLPVVSISSMTTSTLLTTTSTSSIFSATHPAASETSTPTSAPAAASSTTTSNGLSNPAKIAIAVCTTIALLMLLSALLLCLRKRRRGKSPHRSLRSRLGLNRKWGGNPTPLISPASSLMGTTSNNQGITPPLRLRERKFIPSLLPSILRPGTRSGSPPLTPLTPQHPTAGVFPSSPICTPTTSKLVPRHERTPGGYTGGLPPIPAPPLFATDSRGSAASSMTATNNSHFFPSFGNDKSVPGSPARPKRPHDGPLEIPDLITAGSINAPSTSTNSLVSPPLSPPPTRALPATPAKGVGGGQHWSLASNSSSNYSSEGGGGRQRGLGGTLYHHQRGSGVAAAAAAAAVVGKERGSWGSWSGSTALQQGGQGGQIGRAVGSVRDRERDGGQKKEAGGEEEVRLGELGIGVRLVVWGRGGLFRVSVDGAYGRKGR</sequence>
<keyword evidence="2" id="KW-1133">Transmembrane helix</keyword>
<feature type="region of interest" description="Disordered" evidence="1">
    <location>
        <begin position="475"/>
        <end position="572"/>
    </location>
</feature>
<accession>A0AA39Z254</accession>
<feature type="region of interest" description="Disordered" evidence="1">
    <location>
        <begin position="603"/>
        <end position="642"/>
    </location>
</feature>
<dbReference type="AlphaFoldDB" id="A0AA39Z254"/>
<keyword evidence="2" id="KW-0472">Membrane</keyword>
<feature type="compositionally biased region" description="Basic and acidic residues" evidence="1">
    <location>
        <begin position="626"/>
        <end position="642"/>
    </location>
</feature>
<organism evidence="3 4">
    <name type="scientific">Cercophora samala</name>
    <dbReference type="NCBI Taxonomy" id="330535"/>
    <lineage>
        <taxon>Eukaryota</taxon>
        <taxon>Fungi</taxon>
        <taxon>Dikarya</taxon>
        <taxon>Ascomycota</taxon>
        <taxon>Pezizomycotina</taxon>
        <taxon>Sordariomycetes</taxon>
        <taxon>Sordariomycetidae</taxon>
        <taxon>Sordariales</taxon>
        <taxon>Lasiosphaeriaceae</taxon>
        <taxon>Cercophora</taxon>
    </lineage>
</organism>
<feature type="compositionally biased region" description="Low complexity" evidence="1">
    <location>
        <begin position="515"/>
        <end position="525"/>
    </location>
</feature>
<dbReference type="Proteomes" id="UP001174997">
    <property type="component" value="Unassembled WGS sequence"/>
</dbReference>
<keyword evidence="4" id="KW-1185">Reference proteome</keyword>
<feature type="compositionally biased region" description="Polar residues" evidence="1">
    <location>
        <begin position="361"/>
        <end position="375"/>
    </location>
</feature>
<gene>
    <name evidence="3" type="ORF">QBC41DRAFT_284972</name>
</gene>
<evidence type="ECO:0000313" key="4">
    <source>
        <dbReference type="Proteomes" id="UP001174997"/>
    </source>
</evidence>
<feature type="region of interest" description="Disordered" evidence="1">
    <location>
        <begin position="1"/>
        <end position="24"/>
    </location>
</feature>
<feature type="region of interest" description="Disordered" evidence="1">
    <location>
        <begin position="415"/>
        <end position="434"/>
    </location>
</feature>